<evidence type="ECO:0000259" key="6">
    <source>
        <dbReference type="Pfam" id="PF00294"/>
    </source>
</evidence>
<keyword evidence="3" id="KW-0464">Manganese</keyword>
<evidence type="ECO:0000256" key="5">
    <source>
        <dbReference type="ARBA" id="ARBA00023295"/>
    </source>
</evidence>
<keyword evidence="4" id="KW-0456">Lyase</keyword>
<dbReference type="InterPro" id="IPR007342">
    <property type="entry name" value="PsuG"/>
</dbReference>
<dbReference type="Gene3D" id="3.40.1790.10">
    <property type="entry name" value="Indigoidine synthase domain"/>
    <property type="match status" value="1"/>
</dbReference>
<keyword evidence="8" id="KW-1185">Reference proteome</keyword>
<evidence type="ECO:0000256" key="1">
    <source>
        <dbReference type="ARBA" id="ARBA00022723"/>
    </source>
</evidence>
<dbReference type="CDD" id="cd01941">
    <property type="entry name" value="YeiC_kinase_like"/>
    <property type="match status" value="1"/>
</dbReference>
<gene>
    <name evidence="7" type="ORF">GOMPHAMPRED_008260</name>
</gene>
<keyword evidence="5" id="KW-0326">Glycosidase</keyword>
<dbReference type="InterPro" id="IPR029056">
    <property type="entry name" value="Ribokinase-like"/>
</dbReference>
<keyword evidence="1" id="KW-0479">Metal-binding</keyword>
<dbReference type="GO" id="GO:0004730">
    <property type="term" value="F:pseudouridylate synthase activity"/>
    <property type="evidence" value="ECO:0007669"/>
    <property type="project" value="InterPro"/>
</dbReference>
<evidence type="ECO:0000256" key="2">
    <source>
        <dbReference type="ARBA" id="ARBA00022801"/>
    </source>
</evidence>
<evidence type="ECO:0000256" key="3">
    <source>
        <dbReference type="ARBA" id="ARBA00023211"/>
    </source>
</evidence>
<accession>A0A8H3F042</accession>
<dbReference type="InterPro" id="IPR011611">
    <property type="entry name" value="PfkB_dom"/>
</dbReference>
<dbReference type="EMBL" id="CAJPDQ010000009">
    <property type="protein sequence ID" value="CAF9914775.1"/>
    <property type="molecule type" value="Genomic_DNA"/>
</dbReference>
<name>A0A8H3F042_9LECA</name>
<dbReference type="SUPFAM" id="SSF110581">
    <property type="entry name" value="Indigoidine synthase A-like"/>
    <property type="match status" value="1"/>
</dbReference>
<sequence>MMLQRAGRQWQRHASYHIKKISRRNILTDNRFFKISPEVRDAVMGGRPVVALETTIYTHGFPYPDNIELSKHLEKTVQDHGAIPATIGVLNGVIRVGMSVEESKQLLETSRQPTTIKLSRRDISYICGLGLTGRNLNGGTTIAGTMVLAHLAGIRVFATGGLGGVHRGGETSMDISADLSELGRTPVTVISGGCKSFLDIPRTLEYLETQGAGVATFADGREGSVNFPAFWTRDSEIRSPKTVRDEHEAAAIIYAQSKLGLNSGLFFASPIPEESSLSKSTMDSIIADAIAETKRKGIEGSDNTPFILDYIHRVTEGKSIKANRKLVETSVIRGAKTAVALAKLEKGDEYDSSFISASSQSIHLPSNDLHVDVVVAGALAVDLSCDYSPIIDADATPALHTSNPASISQDIGGVGHNIATALHYAGTKVRLCTPIGNDLAGTAVLTNLKARDFDIAGVRVIPGNTTTPQYVAVNDKNKNLFVAMADMRLLENLEHTFDSLWTSELLQLKPQWLIVDANWSSDLIKKWVTVGRSIGARIALEPVSVQKASRLFYRTWKDRIQGHISAASMPPSQMSHYLADLLTPNQLELETMVGNVRPESAWAVLLSNIGTDTSTTLKARLSADLAATAYNSIKLLSDFSCILTKLGPEGVILTEALLNNDPRLKDIEQQQYMVFRRDGFSTDEDSRPAFGYVDPQSSIANVAAIYVRHYPAAGKVPEQDIVSVNGVGDTFLGVLIAASMKYNKNISEVVDIAQQASMLSLQNSASVSPEIRSLL</sequence>
<dbReference type="Gene3D" id="3.40.1190.20">
    <property type="match status" value="1"/>
</dbReference>
<comment type="caution">
    <text evidence="7">The sequence shown here is derived from an EMBL/GenBank/DDBJ whole genome shotgun (WGS) entry which is preliminary data.</text>
</comment>
<dbReference type="HAMAP" id="MF_01876">
    <property type="entry name" value="PsiMP_glycosidase"/>
    <property type="match status" value="1"/>
</dbReference>
<dbReference type="GO" id="GO:0016798">
    <property type="term" value="F:hydrolase activity, acting on glycosyl bonds"/>
    <property type="evidence" value="ECO:0007669"/>
    <property type="project" value="UniProtKB-KW"/>
</dbReference>
<evidence type="ECO:0000313" key="8">
    <source>
        <dbReference type="Proteomes" id="UP000664169"/>
    </source>
</evidence>
<protein>
    <recommendedName>
        <fullName evidence="6">Carbohydrate kinase PfkB domain-containing protein</fullName>
    </recommendedName>
</protein>
<proteinExistence type="inferred from homology"/>
<organism evidence="7 8">
    <name type="scientific">Gomphillus americanus</name>
    <dbReference type="NCBI Taxonomy" id="1940652"/>
    <lineage>
        <taxon>Eukaryota</taxon>
        <taxon>Fungi</taxon>
        <taxon>Dikarya</taxon>
        <taxon>Ascomycota</taxon>
        <taxon>Pezizomycotina</taxon>
        <taxon>Lecanoromycetes</taxon>
        <taxon>OSLEUM clade</taxon>
        <taxon>Ostropomycetidae</taxon>
        <taxon>Ostropales</taxon>
        <taxon>Graphidaceae</taxon>
        <taxon>Gomphilloideae</taxon>
        <taxon>Gomphillus</taxon>
    </lineage>
</organism>
<dbReference type="GO" id="GO:0046872">
    <property type="term" value="F:metal ion binding"/>
    <property type="evidence" value="ECO:0007669"/>
    <property type="project" value="UniProtKB-KW"/>
</dbReference>
<dbReference type="PANTHER" id="PTHR42909">
    <property type="entry name" value="ZGC:136858"/>
    <property type="match status" value="1"/>
</dbReference>
<dbReference type="InterPro" id="IPR022830">
    <property type="entry name" value="Indigdn_synthA-like"/>
</dbReference>
<dbReference type="Proteomes" id="UP000664169">
    <property type="component" value="Unassembled WGS sequence"/>
</dbReference>
<evidence type="ECO:0000313" key="7">
    <source>
        <dbReference type="EMBL" id="CAF9914775.1"/>
    </source>
</evidence>
<dbReference type="GO" id="GO:0005737">
    <property type="term" value="C:cytoplasm"/>
    <property type="evidence" value="ECO:0007669"/>
    <property type="project" value="TreeGrafter"/>
</dbReference>
<dbReference type="AlphaFoldDB" id="A0A8H3F042"/>
<keyword evidence="2" id="KW-0378">Hydrolase</keyword>
<reference evidence="7" key="1">
    <citation type="submission" date="2021-03" db="EMBL/GenBank/DDBJ databases">
        <authorList>
            <person name="Tagirdzhanova G."/>
        </authorList>
    </citation>
    <scope>NUCLEOTIDE SEQUENCE</scope>
</reference>
<dbReference type="SUPFAM" id="SSF53613">
    <property type="entry name" value="Ribokinase-like"/>
    <property type="match status" value="1"/>
</dbReference>
<dbReference type="Pfam" id="PF00294">
    <property type="entry name" value="PfkB"/>
    <property type="match status" value="1"/>
</dbReference>
<dbReference type="PANTHER" id="PTHR42909:SF1">
    <property type="entry name" value="CARBOHYDRATE KINASE PFKB DOMAIN-CONTAINING PROTEIN"/>
    <property type="match status" value="1"/>
</dbReference>
<dbReference type="Pfam" id="PF04227">
    <property type="entry name" value="Indigoidine_A"/>
    <property type="match status" value="1"/>
</dbReference>
<evidence type="ECO:0000256" key="4">
    <source>
        <dbReference type="ARBA" id="ARBA00023239"/>
    </source>
</evidence>
<dbReference type="OrthoDB" id="198885at2759"/>
<feature type="domain" description="Carbohydrate kinase PfkB" evidence="6">
    <location>
        <begin position="383"/>
        <end position="543"/>
    </location>
</feature>